<evidence type="ECO:0000256" key="1">
    <source>
        <dbReference type="SAM" id="Phobius"/>
    </source>
</evidence>
<feature type="transmembrane region" description="Helical" evidence="1">
    <location>
        <begin position="6"/>
        <end position="26"/>
    </location>
</feature>
<keyword evidence="1" id="KW-0812">Transmembrane</keyword>
<proteinExistence type="predicted"/>
<evidence type="ECO:0000313" key="2">
    <source>
        <dbReference type="EMBL" id="MBX01312.1"/>
    </source>
</evidence>
<keyword evidence="1" id="KW-0472">Membrane</keyword>
<organism evidence="2">
    <name type="scientific">Rhizophora mucronata</name>
    <name type="common">Asiatic mangrove</name>
    <dbReference type="NCBI Taxonomy" id="61149"/>
    <lineage>
        <taxon>Eukaryota</taxon>
        <taxon>Viridiplantae</taxon>
        <taxon>Streptophyta</taxon>
        <taxon>Embryophyta</taxon>
        <taxon>Tracheophyta</taxon>
        <taxon>Spermatophyta</taxon>
        <taxon>Magnoliopsida</taxon>
        <taxon>eudicotyledons</taxon>
        <taxon>Gunneridae</taxon>
        <taxon>Pentapetalae</taxon>
        <taxon>rosids</taxon>
        <taxon>fabids</taxon>
        <taxon>Malpighiales</taxon>
        <taxon>Rhizophoraceae</taxon>
        <taxon>Rhizophora</taxon>
    </lineage>
</organism>
<dbReference type="AlphaFoldDB" id="A0A2P2K6F6"/>
<reference evidence="2" key="1">
    <citation type="submission" date="2018-02" db="EMBL/GenBank/DDBJ databases">
        <title>Rhizophora mucronata_Transcriptome.</title>
        <authorList>
            <person name="Meera S.P."/>
            <person name="Sreeshan A."/>
            <person name="Augustine A."/>
        </authorList>
    </citation>
    <scope>NUCLEOTIDE SEQUENCE</scope>
    <source>
        <tissue evidence="2">Leaf</tissue>
    </source>
</reference>
<sequence length="33" mass="4096">MIEIKFFWSFLAPLINYWVKVILWFCPCYPVNN</sequence>
<accession>A0A2P2K6F6</accession>
<dbReference type="EMBL" id="GGEC01020828">
    <property type="protein sequence ID" value="MBX01312.1"/>
    <property type="molecule type" value="Transcribed_RNA"/>
</dbReference>
<name>A0A2P2K6F6_RHIMU</name>
<protein>
    <submittedName>
        <fullName evidence="2">Uncharacterized protein slr0889-like isoform X2</fullName>
    </submittedName>
</protein>
<keyword evidence="1" id="KW-1133">Transmembrane helix</keyword>